<gene>
    <name evidence="2" type="ORF">SAMN02745191_2363</name>
</gene>
<evidence type="ECO:0000313" key="3">
    <source>
        <dbReference type="Proteomes" id="UP000243297"/>
    </source>
</evidence>
<dbReference type="STRING" id="118967.SAMN02745191_2363"/>
<keyword evidence="1" id="KW-0802">TPR repeat</keyword>
<dbReference type="Gene3D" id="1.25.40.10">
    <property type="entry name" value="Tetratricopeptide repeat domain"/>
    <property type="match status" value="1"/>
</dbReference>
<dbReference type="EMBL" id="FUWY01000009">
    <property type="protein sequence ID" value="SKA00441.1"/>
    <property type="molecule type" value="Genomic_DNA"/>
</dbReference>
<feature type="repeat" description="TPR" evidence="1">
    <location>
        <begin position="44"/>
        <end position="77"/>
    </location>
</feature>
<reference evidence="3" key="1">
    <citation type="submission" date="2017-02" db="EMBL/GenBank/DDBJ databases">
        <authorList>
            <person name="Varghese N."/>
            <person name="Submissions S."/>
        </authorList>
    </citation>
    <scope>NUCLEOTIDE SEQUENCE [LARGE SCALE GENOMIC DNA]</scope>
    <source>
        <strain evidence="3">ATCC 25662</strain>
    </source>
</reference>
<dbReference type="InterPro" id="IPR011990">
    <property type="entry name" value="TPR-like_helical_dom_sf"/>
</dbReference>
<accession>A0A1T4QA93</accession>
<sequence length="116" mass="13406">METINTNEALGQLCQQVKQFLNEKKYSECEAIIRNAMQSYPHAPQPHNLLGLLLEDSGEHPIAMKHFRAAWALDPSYLPARVNLEIYGTFSKCHTRAFDENDCIENKRIRKKYSLI</sequence>
<dbReference type="RefSeq" id="WP_078712749.1">
    <property type="nucleotide sequence ID" value="NZ_FUWY01000009.1"/>
</dbReference>
<dbReference type="SUPFAM" id="SSF48452">
    <property type="entry name" value="TPR-like"/>
    <property type="match status" value="1"/>
</dbReference>
<dbReference type="PROSITE" id="PS50005">
    <property type="entry name" value="TPR"/>
    <property type="match status" value="1"/>
</dbReference>
<protein>
    <recommendedName>
        <fullName evidence="4">Tetratricopeptide repeat-containing protein</fullName>
    </recommendedName>
</protein>
<evidence type="ECO:0000313" key="2">
    <source>
        <dbReference type="EMBL" id="SKA00441.1"/>
    </source>
</evidence>
<keyword evidence="3" id="KW-1185">Reference proteome</keyword>
<dbReference type="Proteomes" id="UP000243297">
    <property type="component" value="Unassembled WGS sequence"/>
</dbReference>
<dbReference type="OrthoDB" id="9784036at2"/>
<dbReference type="InterPro" id="IPR019734">
    <property type="entry name" value="TPR_rpt"/>
</dbReference>
<evidence type="ECO:0008006" key="4">
    <source>
        <dbReference type="Google" id="ProtNLM"/>
    </source>
</evidence>
<name>A0A1T4QA93_9FIRM</name>
<evidence type="ECO:0000256" key="1">
    <source>
        <dbReference type="PROSITE-ProRule" id="PRU00339"/>
    </source>
</evidence>
<proteinExistence type="predicted"/>
<organism evidence="2 3">
    <name type="scientific">Anaerorhabdus furcosa</name>
    <dbReference type="NCBI Taxonomy" id="118967"/>
    <lineage>
        <taxon>Bacteria</taxon>
        <taxon>Bacillati</taxon>
        <taxon>Bacillota</taxon>
        <taxon>Erysipelotrichia</taxon>
        <taxon>Erysipelotrichales</taxon>
        <taxon>Erysipelotrichaceae</taxon>
        <taxon>Anaerorhabdus</taxon>
    </lineage>
</organism>
<dbReference type="AlphaFoldDB" id="A0A1T4QA93"/>